<name>A0AA48KIA0_9RHOB</name>
<dbReference type="InterPro" id="IPR010323">
    <property type="entry name" value="DUF924"/>
</dbReference>
<dbReference type="KEGG" id="rmai:MACH21_17490"/>
<dbReference type="InterPro" id="IPR011990">
    <property type="entry name" value="TPR-like_helical_dom_sf"/>
</dbReference>
<dbReference type="Pfam" id="PF06041">
    <property type="entry name" value="DUF924"/>
    <property type="match status" value="1"/>
</dbReference>
<dbReference type="Gene3D" id="1.25.40.10">
    <property type="entry name" value="Tetratricopeptide repeat domain"/>
    <property type="match status" value="1"/>
</dbReference>
<dbReference type="Gene3D" id="1.20.58.320">
    <property type="entry name" value="TPR-like"/>
    <property type="match status" value="1"/>
</dbReference>
<dbReference type="SUPFAM" id="SSF48452">
    <property type="entry name" value="TPR-like"/>
    <property type="match status" value="1"/>
</dbReference>
<evidence type="ECO:0008006" key="3">
    <source>
        <dbReference type="Google" id="ProtNLM"/>
    </source>
</evidence>
<dbReference type="Proteomes" id="UP001337723">
    <property type="component" value="Chromosome"/>
</dbReference>
<dbReference type="AlphaFoldDB" id="A0AA48KIA0"/>
<dbReference type="RefSeq" id="WP_338271387.1">
    <property type="nucleotide sequence ID" value="NZ_AP027266.1"/>
</dbReference>
<proteinExistence type="predicted"/>
<accession>A0AA48KIA0</accession>
<organism evidence="1 2">
    <name type="scientific">Roseicyclus marinus</name>
    <dbReference type="NCBI Taxonomy" id="2161673"/>
    <lineage>
        <taxon>Bacteria</taxon>
        <taxon>Pseudomonadati</taxon>
        <taxon>Pseudomonadota</taxon>
        <taxon>Alphaproteobacteria</taxon>
        <taxon>Rhodobacterales</taxon>
        <taxon>Roseobacteraceae</taxon>
        <taxon>Roseicyclus</taxon>
    </lineage>
</organism>
<keyword evidence="2" id="KW-1185">Reference proteome</keyword>
<gene>
    <name evidence="1" type="ORF">MACH21_17490</name>
</gene>
<sequence length="193" mass="22001">MLKTTPNRAGEVLTFWEEAGPEMWYKQDDGFDRTIRDRFGALWDAAAEGACDGWAAGPRGALALLILLDQFPRNMFRQSPRAFATDGRALRMADMALGQGWDLRILPPLRQFFYLPFMHSEQLTHQDRSVRLFKARMEEGGNLLHARAHREVIRRYGRFPYRNAALGRVSRPEEEAFLADGGYGAIVRELEGA</sequence>
<evidence type="ECO:0000313" key="1">
    <source>
        <dbReference type="EMBL" id="BDW85572.1"/>
    </source>
</evidence>
<reference evidence="1 2" key="1">
    <citation type="submission" date="2023-01" db="EMBL/GenBank/DDBJ databases">
        <title>Complete genome sequence of Roseicyclus marinus strain Dej080120_10.</title>
        <authorList>
            <person name="Ueki S."/>
            <person name="Maruyama F."/>
        </authorList>
    </citation>
    <scope>NUCLEOTIDE SEQUENCE [LARGE SCALE GENOMIC DNA]</scope>
    <source>
        <strain evidence="1 2">Dej080120_10</strain>
    </source>
</reference>
<dbReference type="EMBL" id="AP027266">
    <property type="protein sequence ID" value="BDW85572.1"/>
    <property type="molecule type" value="Genomic_DNA"/>
</dbReference>
<evidence type="ECO:0000313" key="2">
    <source>
        <dbReference type="Proteomes" id="UP001337723"/>
    </source>
</evidence>
<protein>
    <recommendedName>
        <fullName evidence="3">DUF924 domain-containing protein</fullName>
    </recommendedName>
</protein>